<evidence type="ECO:0000259" key="5">
    <source>
        <dbReference type="PROSITE" id="PS51192"/>
    </source>
</evidence>
<dbReference type="Proteomes" id="UP000067422">
    <property type="component" value="Chromosome 2"/>
</dbReference>
<dbReference type="InterPro" id="IPR014001">
    <property type="entry name" value="Helicase_ATP-bd"/>
</dbReference>
<dbReference type="PANTHER" id="PTHR45766">
    <property type="entry name" value="DNA ANNEALING HELICASE AND ENDONUCLEASE ZRANB3 FAMILY MEMBER"/>
    <property type="match status" value="1"/>
</dbReference>
<dbReference type="Gene3D" id="3.40.50.300">
    <property type="entry name" value="P-loop containing nucleotide triphosphate hydrolases"/>
    <property type="match status" value="1"/>
</dbReference>
<dbReference type="InterPro" id="IPR057342">
    <property type="entry name" value="DEXDc_RapA"/>
</dbReference>
<dbReference type="CDD" id="cd18011">
    <property type="entry name" value="DEXDc_RapA"/>
    <property type="match status" value="1"/>
</dbReference>
<dbReference type="InterPro" id="IPR001650">
    <property type="entry name" value="Helicase_C-like"/>
</dbReference>
<dbReference type="PROSITE" id="PS51192">
    <property type="entry name" value="HELICASE_ATP_BIND_1"/>
    <property type="match status" value="1"/>
</dbReference>
<protein>
    <submittedName>
        <fullName evidence="7">Helicase SNF2</fullName>
    </submittedName>
</protein>
<evidence type="ECO:0000256" key="3">
    <source>
        <dbReference type="ARBA" id="ARBA00022806"/>
    </source>
</evidence>
<name>A0ABN4L462_VIBHA</name>
<dbReference type="InterPro" id="IPR038718">
    <property type="entry name" value="SNF2-like_sf"/>
</dbReference>
<dbReference type="SUPFAM" id="SSF52540">
    <property type="entry name" value="P-loop containing nucleoside triphosphate hydrolases"/>
    <property type="match status" value="2"/>
</dbReference>
<accession>A0ABN4L462</accession>
<evidence type="ECO:0000256" key="2">
    <source>
        <dbReference type="ARBA" id="ARBA00022801"/>
    </source>
</evidence>
<dbReference type="Gene3D" id="3.40.50.10810">
    <property type="entry name" value="Tandem AAA-ATPase domain"/>
    <property type="match status" value="1"/>
</dbReference>
<proteinExistence type="predicted"/>
<dbReference type="SMART" id="SM00487">
    <property type="entry name" value="DEXDc"/>
    <property type="match status" value="1"/>
</dbReference>
<dbReference type="InterPro" id="IPR027417">
    <property type="entry name" value="P-loop_NTPase"/>
</dbReference>
<evidence type="ECO:0000256" key="4">
    <source>
        <dbReference type="ARBA" id="ARBA00022840"/>
    </source>
</evidence>
<dbReference type="CDD" id="cd18793">
    <property type="entry name" value="SF2_C_SNF"/>
    <property type="match status" value="1"/>
</dbReference>
<dbReference type="InterPro" id="IPR000330">
    <property type="entry name" value="SNF2_N"/>
</dbReference>
<dbReference type="RefSeq" id="WP_061066217.1">
    <property type="nucleotide sequence ID" value="NZ_CP014039.2"/>
</dbReference>
<dbReference type="EMBL" id="CP014039">
    <property type="protein sequence ID" value="AMG00281.1"/>
    <property type="molecule type" value="Genomic_DNA"/>
</dbReference>
<dbReference type="Pfam" id="PF00271">
    <property type="entry name" value="Helicase_C"/>
    <property type="match status" value="1"/>
</dbReference>
<keyword evidence="2" id="KW-0378">Hydrolase</keyword>
<keyword evidence="1" id="KW-0547">Nucleotide-binding</keyword>
<dbReference type="Pfam" id="PF00176">
    <property type="entry name" value="SNF2-rel_dom"/>
    <property type="match status" value="1"/>
</dbReference>
<keyword evidence="3 7" id="KW-0347">Helicase</keyword>
<evidence type="ECO:0000256" key="1">
    <source>
        <dbReference type="ARBA" id="ARBA00022741"/>
    </source>
</evidence>
<evidence type="ECO:0000313" key="8">
    <source>
        <dbReference type="Proteomes" id="UP000067422"/>
    </source>
</evidence>
<dbReference type="GO" id="GO:0004386">
    <property type="term" value="F:helicase activity"/>
    <property type="evidence" value="ECO:0007669"/>
    <property type="project" value="UniProtKB-KW"/>
</dbReference>
<organism evidence="7 8">
    <name type="scientific">Vibrio harveyi</name>
    <name type="common">Beneckea harveyi</name>
    <dbReference type="NCBI Taxonomy" id="669"/>
    <lineage>
        <taxon>Bacteria</taxon>
        <taxon>Pseudomonadati</taxon>
        <taxon>Pseudomonadota</taxon>
        <taxon>Gammaproteobacteria</taxon>
        <taxon>Vibrionales</taxon>
        <taxon>Vibrionaceae</taxon>
        <taxon>Vibrio</taxon>
    </lineage>
</organism>
<gene>
    <name evidence="7" type="ORF">AL538_21560</name>
</gene>
<evidence type="ECO:0000313" key="7">
    <source>
        <dbReference type="EMBL" id="AMG00281.1"/>
    </source>
</evidence>
<dbReference type="InterPro" id="IPR049730">
    <property type="entry name" value="SNF2/RAD54-like_C"/>
</dbReference>
<feature type="domain" description="Helicase ATP-binding" evidence="5">
    <location>
        <begin position="98"/>
        <end position="269"/>
    </location>
</feature>
<dbReference type="SMART" id="SM00490">
    <property type="entry name" value="HELICc"/>
    <property type="match status" value="1"/>
</dbReference>
<dbReference type="PROSITE" id="PS51194">
    <property type="entry name" value="HELICASE_CTER"/>
    <property type="match status" value="1"/>
</dbReference>
<keyword evidence="8" id="KW-1185">Reference proteome</keyword>
<reference evidence="7" key="1">
    <citation type="submission" date="2018-01" db="EMBL/GenBank/DDBJ databases">
        <title>FDA dAtabase for Regulatory Grade micrObial Sequences (FDA-ARGOS): Supporting development and validation of Infectious Disease Dx tests.</title>
        <authorList>
            <person name="Hoffmann M."/>
            <person name="Allard M."/>
            <person name="Evans P."/>
            <person name="Brown E."/>
            <person name="Tallon L."/>
            <person name="Sadzewicz L."/>
            <person name="Sengamalay N."/>
            <person name="Ott S."/>
            <person name="Godinez A."/>
            <person name="Nagaraj S."/>
            <person name="Vyas G."/>
            <person name="Aluvathingal J."/>
            <person name="Nadendla S."/>
            <person name="Geyer C."/>
            <person name="Sichtig H."/>
        </authorList>
    </citation>
    <scope>NUCLEOTIDE SEQUENCE</scope>
    <source>
        <strain evidence="7">FDAARGOS_107</strain>
    </source>
</reference>
<feature type="domain" description="Helicase C-terminal" evidence="6">
    <location>
        <begin position="456"/>
        <end position="631"/>
    </location>
</feature>
<dbReference type="PANTHER" id="PTHR45766:SF6">
    <property type="entry name" value="SWI_SNF-RELATED MATRIX-ASSOCIATED ACTIN-DEPENDENT REGULATOR OF CHROMATIN SUBFAMILY A-LIKE PROTEIN 1"/>
    <property type="match status" value="1"/>
</dbReference>
<evidence type="ECO:0000259" key="6">
    <source>
        <dbReference type="PROSITE" id="PS51194"/>
    </source>
</evidence>
<sequence length="893" mass="101761">MDNIIRVIHPKFGVGTVEFEKAETSLVRFEHGFEECLKSELEAVADLKSDLVSGQSVAASELALKTLAHSLKSVNENWSVFSKSNINLLPHQLWVCHRVLRQWPTNQLIADDVGLGKTIEAGLILWPLIERKRVKRLLILTPAPLVEQWHQRMLDMFDIRLSMYAPENDTSRVNYWDSNNMVVASLPTLRNDKNGRLERMLNAEPWDMLIVDEAHHLNSTEDKGGTLGFRFIQTLIENDKFESKLFFTATPHRGKEHGFFSLLQLLRPDLFNVKQMDEREMRPFVKDVLIRNNKQFVTDMNGERLFKPLSVSSRTYSYSEQEQHFYDLLTKFIVSGQAYASSLNSRDQRAVMLVLTAMQKLASSSIAAIERALKGRIEKHKLGKQRLQDIEVQQAALLEKREESESQSESEIYSDELAQLELEFIETTTRVQLMDDELPRIMELLSACQKVGSETRILTILDILETEFKDRTVVFFTEYKATQALLMGALNKKYGEGCVTFINGENRLLNVENGSGVCVDYVTDRYNAAKRFNEGKVRFIISTEAGGEGIDLQQNCFSMIHVDLPWNPMRLHQRVGRLNRYGQVKNVEVITLRNPDTVESRIWDLLNTKIDLIMRSVGGAMDEPENLMELILGMADSTLFNELFTEAANRKNSESLSAWFDHKTKTFGGESVVQKVKDLIGRAEKFDYQDLEAVPRLDLGDLKPFFTQMLSFNQRRCKYDENGGLSFLTPHAWLGQFGTRRSYEKLHFDRKAKQLDSEADIIGFGHPMFSKAVNQGEQIPGSYAFLNGIEKDLVVFKVQDQVTGTDASVKVSIVGLVLDDNGDCELVKDEDLIGYLNEYLKISNDVDSKRTPEDLVSVIQTANDYLMENVSSIGLPFRLPNSEPLTVFYKASN</sequence>
<keyword evidence="4" id="KW-0067">ATP-binding</keyword>